<dbReference type="STRING" id="697329.Rumal_1299"/>
<dbReference type="AlphaFoldDB" id="E6UEP5"/>
<dbReference type="HOGENOM" id="CLU_798563_0_0_9"/>
<evidence type="ECO:0008006" key="3">
    <source>
        <dbReference type="Google" id="ProtNLM"/>
    </source>
</evidence>
<dbReference type="RefSeq" id="WP_013497984.1">
    <property type="nucleotide sequence ID" value="NC_014833.1"/>
</dbReference>
<protein>
    <recommendedName>
        <fullName evidence="3">Phage major capsid protein</fullName>
    </recommendedName>
</protein>
<evidence type="ECO:0000313" key="1">
    <source>
        <dbReference type="EMBL" id="ADU21814.1"/>
    </source>
</evidence>
<dbReference type="EMBL" id="CP002403">
    <property type="protein sequence ID" value="ADU21814.1"/>
    <property type="molecule type" value="Genomic_DNA"/>
</dbReference>
<name>E6UEP5_RUMA7</name>
<dbReference type="eggNOG" id="ENOG502Z8R9">
    <property type="taxonomic scope" value="Bacteria"/>
</dbReference>
<gene>
    <name evidence="1" type="ordered locus">Rumal_1299</name>
</gene>
<dbReference type="SUPFAM" id="SSF56563">
    <property type="entry name" value="Major capsid protein gp5"/>
    <property type="match status" value="1"/>
</dbReference>
<dbReference type="OrthoDB" id="1733209at2"/>
<dbReference type="Pfam" id="PF25209">
    <property type="entry name" value="Phage_capsid_4"/>
    <property type="match status" value="1"/>
</dbReference>
<organism evidence="1 2">
    <name type="scientific">Ruminococcus albus (strain ATCC 27210 / DSM 20455 / JCM 14654 / NCDO 2250 / 7)</name>
    <dbReference type="NCBI Taxonomy" id="697329"/>
    <lineage>
        <taxon>Bacteria</taxon>
        <taxon>Bacillati</taxon>
        <taxon>Bacillota</taxon>
        <taxon>Clostridia</taxon>
        <taxon>Eubacteriales</taxon>
        <taxon>Oscillospiraceae</taxon>
        <taxon>Ruminococcus</taxon>
    </lineage>
</organism>
<evidence type="ECO:0000313" key="2">
    <source>
        <dbReference type="Proteomes" id="UP000006919"/>
    </source>
</evidence>
<reference evidence="1 2" key="1">
    <citation type="journal article" date="2011" name="J. Bacteriol.">
        <title>Complete genome of the cellulolytic ruminal bacterium Ruminococcus albus 7.</title>
        <authorList>
            <person name="Suen G."/>
            <person name="Stevenson D.M."/>
            <person name="Bruce D.C."/>
            <person name="Chertkov O."/>
            <person name="Copeland A."/>
            <person name="Cheng J.F."/>
            <person name="Detter C."/>
            <person name="Detter J.C."/>
            <person name="Goodwin L.A."/>
            <person name="Han C.S."/>
            <person name="Hauser L.J."/>
            <person name="Ivanova N.N."/>
            <person name="Kyrpides N.C."/>
            <person name="Land M.L."/>
            <person name="Lapidus A."/>
            <person name="Lucas S."/>
            <person name="Ovchinnikova G."/>
            <person name="Pitluck S."/>
            <person name="Tapia R."/>
            <person name="Woyke T."/>
            <person name="Boyum J."/>
            <person name="Mead D."/>
            <person name="Weimer P.J."/>
        </authorList>
    </citation>
    <scope>NUCLEOTIDE SEQUENCE [LARGE SCALE GENOMIC DNA]</scope>
    <source>
        <strain evidence="2">ATCC 27210 / DSM 20455 / JCM 14654 / NCDO 2250 / 7</strain>
    </source>
</reference>
<proteinExistence type="predicted"/>
<accession>E6UEP5</accession>
<sequence>MYDNIRLERSLYNITGKSFTQALTELDPDEGYKGTELGGLDAFERQLKRFGIKVSGADSDMVEKFFVTAQSAVLFPEYVRRMIKKGVDKVSIAESVCGAVSRTDGMDFRGFTITHTGSNPVPQGTALPSTTVVLDSTPSDIKKFARMLKCSYESVRKQRLEAFGIVLRDIGASVGRALNSYICTTLITGVTPSSIEGDEITYEDIAKFWSDMTDHDMDVMVCSPAIMAEILALPEMKFCIGDFMTSGRIKTPYGVTLVKCSQMPANKVLGVDSTAAAELILGSDVTVDSDKLISTQMNEISCSLLAGVTKVCGDAVGVLLTGI</sequence>
<dbReference type="Proteomes" id="UP000006919">
    <property type="component" value="Chromosome"/>
</dbReference>
<dbReference type="KEGG" id="ral:Rumal_1299"/>